<dbReference type="SUPFAM" id="SSF55874">
    <property type="entry name" value="ATPase domain of HSP90 chaperone/DNA topoisomerase II/histidine kinase"/>
    <property type="match status" value="1"/>
</dbReference>
<proteinExistence type="predicted"/>
<name>A0A975TWX9_9RHOB</name>
<dbReference type="PROSITE" id="PS50109">
    <property type="entry name" value="HIS_KIN"/>
    <property type="match status" value="1"/>
</dbReference>
<evidence type="ECO:0000313" key="5">
    <source>
        <dbReference type="Proteomes" id="UP000693972"/>
    </source>
</evidence>
<dbReference type="InterPro" id="IPR005467">
    <property type="entry name" value="His_kinase_dom"/>
</dbReference>
<dbReference type="SMART" id="SM00065">
    <property type="entry name" value="GAF"/>
    <property type="match status" value="1"/>
</dbReference>
<dbReference type="PANTHER" id="PTHR43102">
    <property type="entry name" value="SLR1143 PROTEIN"/>
    <property type="match status" value="1"/>
</dbReference>
<evidence type="ECO:0000259" key="2">
    <source>
        <dbReference type="PROSITE" id="PS50109"/>
    </source>
</evidence>
<dbReference type="Proteomes" id="UP000693972">
    <property type="component" value="Unassembled WGS sequence"/>
</dbReference>
<feature type="region of interest" description="Disordered" evidence="1">
    <location>
        <begin position="1"/>
        <end position="25"/>
    </location>
</feature>
<feature type="domain" description="Histidine kinase" evidence="2">
    <location>
        <begin position="188"/>
        <end position="381"/>
    </location>
</feature>
<gene>
    <name evidence="3" type="ORF">KUL25_01685</name>
    <name evidence="4" type="ORF">KUL25_01690</name>
</gene>
<evidence type="ECO:0000256" key="1">
    <source>
        <dbReference type="SAM" id="MobiDB-lite"/>
    </source>
</evidence>
<dbReference type="Pfam" id="PF13581">
    <property type="entry name" value="HATPase_c_2"/>
    <property type="match status" value="1"/>
</dbReference>
<dbReference type="InterPro" id="IPR029016">
    <property type="entry name" value="GAF-like_dom_sf"/>
</dbReference>
<dbReference type="InterPro" id="IPR011495">
    <property type="entry name" value="Sig_transdc_His_kin_sub2_dim/P"/>
</dbReference>
<dbReference type="SUPFAM" id="SSF55781">
    <property type="entry name" value="GAF domain-like"/>
    <property type="match status" value="1"/>
</dbReference>
<dbReference type="EMBL" id="CP078073">
    <property type="protein sequence ID" value="QXL88261.1"/>
    <property type="molecule type" value="Genomic_DNA"/>
</dbReference>
<evidence type="ECO:0000313" key="3">
    <source>
        <dbReference type="EMBL" id="MBY4891471.1"/>
    </source>
</evidence>
<organism evidence="4">
    <name type="scientific">Gymnodinialimonas phycosphaerae</name>
    <dbReference type="NCBI Taxonomy" id="2841589"/>
    <lineage>
        <taxon>Bacteria</taxon>
        <taxon>Pseudomonadati</taxon>
        <taxon>Pseudomonadota</taxon>
        <taxon>Alphaproteobacteria</taxon>
        <taxon>Rhodobacterales</taxon>
        <taxon>Paracoccaceae</taxon>
        <taxon>Gymnodinialimonas</taxon>
    </lineage>
</organism>
<dbReference type="Gene3D" id="3.30.565.10">
    <property type="entry name" value="Histidine kinase-like ATPase, C-terminal domain"/>
    <property type="match status" value="1"/>
</dbReference>
<dbReference type="PANTHER" id="PTHR43102:SF2">
    <property type="entry name" value="GAF DOMAIN-CONTAINING PROTEIN"/>
    <property type="match status" value="1"/>
</dbReference>
<dbReference type="InterPro" id="IPR036890">
    <property type="entry name" value="HATPase_C_sf"/>
</dbReference>
<dbReference type="Pfam" id="PF07568">
    <property type="entry name" value="HisKA_2"/>
    <property type="match status" value="1"/>
</dbReference>
<evidence type="ECO:0000313" key="4">
    <source>
        <dbReference type="EMBL" id="QXL88261.1"/>
    </source>
</evidence>
<dbReference type="Gene3D" id="3.30.450.40">
    <property type="match status" value="1"/>
</dbReference>
<dbReference type="AlphaFoldDB" id="A0A975TWX9"/>
<sequence length="381" mass="41461">MANAGEKQVADGTQKDYVAAPHPDNDKRVKALHNSRILDTEREADFDEIVELIAKICDVPFAVVNFIDTNRQWFKAEVGLGTRELPLDESICAHAILLDDYMEIPDTLEDPRMATNPLCLGAPNLRFYAGALLKTADGLPLGTLCVLDSHPRVLDELQRESLKVMARQVMRQLDLRQSLRQAEVLRQEVDHRVKNSLQSVASLARIHARRLEDEQARDAMTLMVQRVEVIADLHRALYEISAEERITLSDYLTSVADLLRRSLPPSLTLTVAADCGDATVSSKEAGSVGLIVAELAANAVKHGFPDGTPGQLTLSIDRAQNGALSVALRDNGAGSAAVSEVQGSGLGNTIIAMLAQQLDGEISTQVDTSGYHATLRFHASD</sequence>
<reference evidence="4 5" key="1">
    <citation type="submission" date="2021-07" db="EMBL/GenBank/DDBJ databases">
        <title>Karlodiniumbacter phycospheric gen. nov., sp. nov., a phycosphere bacterium isolated from karlodinium veneficum.</title>
        <authorList>
            <person name="Peng Y."/>
            <person name="Jiang L."/>
            <person name="Lee J."/>
        </authorList>
    </citation>
    <scope>NUCLEOTIDE SEQUENCE</scope>
    <source>
        <strain evidence="4 5">N5</strain>
    </source>
</reference>
<protein>
    <submittedName>
        <fullName evidence="4">GAF domain-containing protein</fullName>
    </submittedName>
</protein>
<dbReference type="EMBL" id="JAIMBW010000001">
    <property type="protein sequence ID" value="MBY4891471.1"/>
    <property type="molecule type" value="Genomic_DNA"/>
</dbReference>
<dbReference type="SMART" id="SM00387">
    <property type="entry name" value="HATPase_c"/>
    <property type="match status" value="1"/>
</dbReference>
<dbReference type="InterPro" id="IPR003594">
    <property type="entry name" value="HATPase_dom"/>
</dbReference>
<dbReference type="RefSeq" id="WP_257891338.1">
    <property type="nucleotide sequence ID" value="NZ_JAIMBW010000001.1"/>
</dbReference>
<accession>A0A975TWX9</accession>
<keyword evidence="5" id="KW-1185">Reference proteome</keyword>
<dbReference type="InterPro" id="IPR003018">
    <property type="entry name" value="GAF"/>
</dbReference>